<evidence type="ECO:0000313" key="2">
    <source>
        <dbReference type="EMBL" id="GMR56621.1"/>
    </source>
</evidence>
<feature type="region of interest" description="Disordered" evidence="1">
    <location>
        <begin position="187"/>
        <end position="282"/>
    </location>
</feature>
<feature type="compositionally biased region" description="Basic and acidic residues" evidence="1">
    <location>
        <begin position="158"/>
        <end position="167"/>
    </location>
</feature>
<accession>A0AAN5D590</accession>
<gene>
    <name evidence="2" type="ORF">PMAYCL1PPCAC_26816</name>
</gene>
<feature type="compositionally biased region" description="Basic residues" evidence="1">
    <location>
        <begin position="140"/>
        <end position="152"/>
    </location>
</feature>
<proteinExistence type="predicted"/>
<sequence length="282" mass="31193">CGTCTSLATPHNSARLQRACHVLRRRSAVCSTDGHESLLPYSLVGISPRNLSVAGVRRLPGPFARRLEGGERLGHPRSQLFSAPYHHNRPHHSGPPRQQAPPHPRPSWARGAPDAQNLSDPSDFSTTSSEEGQRDGSRSPRNRSRSPRHHSRSSSTDIHARRQEVDTGRTGLAVALAQAHLRDVEAAHAQEQERRRMDQIQQAAMRSGANEVTGGRSARALRHESRSQQRNDAVGQPDTGNRRDGHEDGAHRGIEQSRRRNGSSSNQRAQPPTDTTRRRGRH</sequence>
<evidence type="ECO:0000256" key="1">
    <source>
        <dbReference type="SAM" id="MobiDB-lite"/>
    </source>
</evidence>
<feature type="compositionally biased region" description="Polar residues" evidence="1">
    <location>
        <begin position="116"/>
        <end position="130"/>
    </location>
</feature>
<dbReference type="Proteomes" id="UP001328107">
    <property type="component" value="Unassembled WGS sequence"/>
</dbReference>
<feature type="region of interest" description="Disordered" evidence="1">
    <location>
        <begin position="67"/>
        <end position="167"/>
    </location>
</feature>
<organism evidence="2 3">
    <name type="scientific">Pristionchus mayeri</name>
    <dbReference type="NCBI Taxonomy" id="1317129"/>
    <lineage>
        <taxon>Eukaryota</taxon>
        <taxon>Metazoa</taxon>
        <taxon>Ecdysozoa</taxon>
        <taxon>Nematoda</taxon>
        <taxon>Chromadorea</taxon>
        <taxon>Rhabditida</taxon>
        <taxon>Rhabditina</taxon>
        <taxon>Diplogasteromorpha</taxon>
        <taxon>Diplogasteroidea</taxon>
        <taxon>Neodiplogasteridae</taxon>
        <taxon>Pristionchus</taxon>
    </lineage>
</organism>
<name>A0AAN5D590_9BILA</name>
<keyword evidence="3" id="KW-1185">Reference proteome</keyword>
<dbReference type="AlphaFoldDB" id="A0AAN5D590"/>
<feature type="non-terminal residue" evidence="2">
    <location>
        <position position="1"/>
    </location>
</feature>
<feature type="compositionally biased region" description="Basic and acidic residues" evidence="1">
    <location>
        <begin position="240"/>
        <end position="258"/>
    </location>
</feature>
<feature type="compositionally biased region" description="Basic and acidic residues" evidence="1">
    <location>
        <begin position="187"/>
        <end position="198"/>
    </location>
</feature>
<comment type="caution">
    <text evidence="2">The sequence shown here is derived from an EMBL/GenBank/DDBJ whole genome shotgun (WGS) entry which is preliminary data.</text>
</comment>
<evidence type="ECO:0000313" key="3">
    <source>
        <dbReference type="Proteomes" id="UP001328107"/>
    </source>
</evidence>
<protein>
    <submittedName>
        <fullName evidence="2">Uncharacterized protein</fullName>
    </submittedName>
</protein>
<reference evidence="3" key="1">
    <citation type="submission" date="2022-10" db="EMBL/GenBank/DDBJ databases">
        <title>Genome assembly of Pristionchus species.</title>
        <authorList>
            <person name="Yoshida K."/>
            <person name="Sommer R.J."/>
        </authorList>
    </citation>
    <scope>NUCLEOTIDE SEQUENCE [LARGE SCALE GENOMIC DNA]</scope>
    <source>
        <strain evidence="3">RS5460</strain>
    </source>
</reference>
<dbReference type="EMBL" id="BTRK01000006">
    <property type="protein sequence ID" value="GMR56621.1"/>
    <property type="molecule type" value="Genomic_DNA"/>
</dbReference>